<feature type="compositionally biased region" description="Acidic residues" evidence="1">
    <location>
        <begin position="84"/>
        <end position="106"/>
    </location>
</feature>
<name>A0A8S3S187_MYTED</name>
<proteinExistence type="predicted"/>
<feature type="region of interest" description="Disordered" evidence="1">
    <location>
        <begin position="82"/>
        <end position="106"/>
    </location>
</feature>
<dbReference type="Proteomes" id="UP000683360">
    <property type="component" value="Unassembled WGS sequence"/>
</dbReference>
<sequence>MNDACRDENLLVVQWLVENVDNTLFDVKTALGALLARIKDDDDNTVMNEACSHGRLEVVKWLLENVDNTLFDVKTALDCAIGEDKEDDDDDDDDGDDDDDDDDDDDFDFDFKIIDLLLQRFKDEDVLSHITNLKRLMRVTCFNFEEDIINC</sequence>
<evidence type="ECO:0000313" key="2">
    <source>
        <dbReference type="EMBL" id="CAG2210724.1"/>
    </source>
</evidence>
<dbReference type="Gene3D" id="1.25.40.20">
    <property type="entry name" value="Ankyrin repeat-containing domain"/>
    <property type="match status" value="1"/>
</dbReference>
<organism evidence="2 3">
    <name type="scientific">Mytilus edulis</name>
    <name type="common">Blue mussel</name>
    <dbReference type="NCBI Taxonomy" id="6550"/>
    <lineage>
        <taxon>Eukaryota</taxon>
        <taxon>Metazoa</taxon>
        <taxon>Spiralia</taxon>
        <taxon>Lophotrochozoa</taxon>
        <taxon>Mollusca</taxon>
        <taxon>Bivalvia</taxon>
        <taxon>Autobranchia</taxon>
        <taxon>Pteriomorphia</taxon>
        <taxon>Mytilida</taxon>
        <taxon>Mytiloidea</taxon>
        <taxon>Mytilidae</taxon>
        <taxon>Mytilinae</taxon>
        <taxon>Mytilus</taxon>
    </lineage>
</organism>
<keyword evidence="3" id="KW-1185">Reference proteome</keyword>
<reference evidence="2" key="1">
    <citation type="submission" date="2021-03" db="EMBL/GenBank/DDBJ databases">
        <authorList>
            <person name="Bekaert M."/>
        </authorList>
    </citation>
    <scope>NUCLEOTIDE SEQUENCE</scope>
</reference>
<protein>
    <submittedName>
        <fullName evidence="2">Uncharacterized protein</fullName>
    </submittedName>
</protein>
<accession>A0A8S3S187</accession>
<gene>
    <name evidence="2" type="ORF">MEDL_24874</name>
</gene>
<comment type="caution">
    <text evidence="2">The sequence shown here is derived from an EMBL/GenBank/DDBJ whole genome shotgun (WGS) entry which is preliminary data.</text>
</comment>
<dbReference type="AlphaFoldDB" id="A0A8S3S187"/>
<dbReference type="Pfam" id="PF13637">
    <property type="entry name" value="Ank_4"/>
    <property type="match status" value="1"/>
</dbReference>
<dbReference type="SUPFAM" id="SSF140860">
    <property type="entry name" value="Pseudo ankyrin repeat-like"/>
    <property type="match status" value="1"/>
</dbReference>
<dbReference type="InterPro" id="IPR002110">
    <property type="entry name" value="Ankyrin_rpt"/>
</dbReference>
<evidence type="ECO:0000256" key="1">
    <source>
        <dbReference type="SAM" id="MobiDB-lite"/>
    </source>
</evidence>
<dbReference type="EMBL" id="CAJPWZ010001244">
    <property type="protein sequence ID" value="CAG2210724.1"/>
    <property type="molecule type" value="Genomic_DNA"/>
</dbReference>
<dbReference type="InterPro" id="IPR036770">
    <property type="entry name" value="Ankyrin_rpt-contain_sf"/>
</dbReference>
<evidence type="ECO:0000313" key="3">
    <source>
        <dbReference type="Proteomes" id="UP000683360"/>
    </source>
</evidence>